<gene>
    <name evidence="3" type="ORF">SAMN05216207_100990</name>
</gene>
<proteinExistence type="predicted"/>
<feature type="compositionally biased region" description="Basic and acidic residues" evidence="1">
    <location>
        <begin position="49"/>
        <end position="74"/>
    </location>
</feature>
<keyword evidence="2" id="KW-0812">Transmembrane</keyword>
<feature type="compositionally biased region" description="Low complexity" evidence="1">
    <location>
        <begin position="220"/>
        <end position="232"/>
    </location>
</feature>
<keyword evidence="2" id="KW-0472">Membrane</keyword>
<dbReference type="Proteomes" id="UP000199614">
    <property type="component" value="Unassembled WGS sequence"/>
</dbReference>
<feature type="transmembrane region" description="Helical" evidence="2">
    <location>
        <begin position="92"/>
        <end position="113"/>
    </location>
</feature>
<dbReference type="AlphaFoldDB" id="A0A1I4WT37"/>
<accession>A0A1I4WT37</accession>
<feature type="region of interest" description="Disordered" evidence="1">
    <location>
        <begin position="1"/>
        <end position="74"/>
    </location>
</feature>
<sequence>MTDGRHSADGGPERDATGPGGATGAGDDTPTTGMPQAGAGGDAPRGRIRHQDETTAPREPTLAEKRAREQKVRADREAVRLKEARSKKTKRVLIGTGATIGVVALIAAVYAASSPDEEIVAQCVDDAGVVVPDENCAGDPAREGQVATGGGGFAFVPIFLGGGGRQYHYNYGSTGSVGQVATGGSVTPPPAASKSGTTVRSGTSGSTISRGGLGVGGSSSYGTSGSSGSSGS</sequence>
<dbReference type="EMBL" id="FOUY01000009">
    <property type="protein sequence ID" value="SFN16981.1"/>
    <property type="molecule type" value="Genomic_DNA"/>
</dbReference>
<evidence type="ECO:0000256" key="1">
    <source>
        <dbReference type="SAM" id="MobiDB-lite"/>
    </source>
</evidence>
<feature type="compositionally biased region" description="Basic and acidic residues" evidence="1">
    <location>
        <begin position="1"/>
        <end position="16"/>
    </location>
</feature>
<evidence type="ECO:0000256" key="2">
    <source>
        <dbReference type="SAM" id="Phobius"/>
    </source>
</evidence>
<feature type="compositionally biased region" description="Low complexity" evidence="1">
    <location>
        <begin position="193"/>
        <end position="210"/>
    </location>
</feature>
<organism evidence="3 4">
    <name type="scientific">Pseudonocardia ammonioxydans</name>
    <dbReference type="NCBI Taxonomy" id="260086"/>
    <lineage>
        <taxon>Bacteria</taxon>
        <taxon>Bacillati</taxon>
        <taxon>Actinomycetota</taxon>
        <taxon>Actinomycetes</taxon>
        <taxon>Pseudonocardiales</taxon>
        <taxon>Pseudonocardiaceae</taxon>
        <taxon>Pseudonocardia</taxon>
    </lineage>
</organism>
<evidence type="ECO:0000313" key="4">
    <source>
        <dbReference type="Proteomes" id="UP000199614"/>
    </source>
</evidence>
<reference evidence="3 4" key="1">
    <citation type="submission" date="2016-10" db="EMBL/GenBank/DDBJ databases">
        <authorList>
            <person name="de Groot N.N."/>
        </authorList>
    </citation>
    <scope>NUCLEOTIDE SEQUENCE [LARGE SCALE GENOMIC DNA]</scope>
    <source>
        <strain evidence="3 4">CGMCC 4.1877</strain>
    </source>
</reference>
<evidence type="ECO:0000313" key="3">
    <source>
        <dbReference type="EMBL" id="SFN16981.1"/>
    </source>
</evidence>
<dbReference type="RefSeq" id="WP_245773452.1">
    <property type="nucleotide sequence ID" value="NZ_FOUY01000009.1"/>
</dbReference>
<keyword evidence="2" id="KW-1133">Transmembrane helix</keyword>
<keyword evidence="4" id="KW-1185">Reference proteome</keyword>
<protein>
    <submittedName>
        <fullName evidence="3">Uncharacterized protein</fullName>
    </submittedName>
</protein>
<dbReference type="STRING" id="260086.SAMN05216207_100990"/>
<name>A0A1I4WT37_PSUAM</name>
<feature type="region of interest" description="Disordered" evidence="1">
    <location>
        <begin position="181"/>
        <end position="232"/>
    </location>
</feature>